<feature type="compositionally biased region" description="Basic and acidic residues" evidence="1">
    <location>
        <begin position="136"/>
        <end position="161"/>
    </location>
</feature>
<dbReference type="Proteomes" id="UP000262172">
    <property type="component" value="Unassembled WGS sequence"/>
</dbReference>
<evidence type="ECO:0000313" key="4">
    <source>
        <dbReference type="Proteomes" id="UP000262172"/>
    </source>
</evidence>
<keyword evidence="2" id="KW-1133">Transmembrane helix</keyword>
<gene>
    <name evidence="3" type="ORF">DY023_04915</name>
</gene>
<dbReference type="EMBL" id="QUAB01000028">
    <property type="protein sequence ID" value="REJ06915.1"/>
    <property type="molecule type" value="Genomic_DNA"/>
</dbReference>
<keyword evidence="2" id="KW-0472">Membrane</keyword>
<proteinExistence type="predicted"/>
<feature type="region of interest" description="Disordered" evidence="1">
    <location>
        <begin position="127"/>
        <end position="161"/>
    </location>
</feature>
<feature type="transmembrane region" description="Helical" evidence="2">
    <location>
        <begin position="219"/>
        <end position="239"/>
    </location>
</feature>
<sequence>MGILSETGRHEIEVVEGNGDDIEARGNQIVHLARALDGAADTIDRILSDGATMKGHSIEKLREEAEKIQSEIRLAATLYEKAGPIFQNYGSALSDAKRGMSDLNHVTNAESAWRNYQEALGAYQSAQSTPVNYPDAADHADDPQGLEDARTEAENTHGEAVDTARTAKNAAFDLWEEASDLFDADWKTWDEAYDAALTAYSGIEDHKLKDSTLDNLDGLVDFVMGVLSVVGVVIAVLAIVVGGPIIAIAGLVVGVLALVGTLYQSWRSEGGFGMEDIIPITIAVIGVIPFGSIGEFATGGFGAGMRSWVGLGRGGMSLGDDAARWSLAAPDMLNPRQWASTMRSLEPGAGFVTGGDDLLRTLMGGHDDLMTQAIGELATMGEQAAYAFGSVGTHINNIASTWGGLDSAWKIVTNPDRILHPTW</sequence>
<reference evidence="3 4" key="1">
    <citation type="submission" date="2018-08" db="EMBL/GenBank/DDBJ databases">
        <title>Isolation, diversity and antifungal activity of Actinobacteria from cow dung.</title>
        <authorList>
            <person name="Ling L."/>
        </authorList>
    </citation>
    <scope>NUCLEOTIDE SEQUENCE [LARGE SCALE GENOMIC DNA]</scope>
    <source>
        <strain evidence="3 4">NEAU-LLE</strain>
    </source>
</reference>
<keyword evidence="4" id="KW-1185">Reference proteome</keyword>
<evidence type="ECO:0000313" key="3">
    <source>
        <dbReference type="EMBL" id="REJ06915.1"/>
    </source>
</evidence>
<evidence type="ECO:0000256" key="2">
    <source>
        <dbReference type="SAM" id="Phobius"/>
    </source>
</evidence>
<accession>A0A371NXI1</accession>
<keyword evidence="2" id="KW-0812">Transmembrane</keyword>
<evidence type="ECO:0000256" key="1">
    <source>
        <dbReference type="SAM" id="MobiDB-lite"/>
    </source>
</evidence>
<feature type="transmembrane region" description="Helical" evidence="2">
    <location>
        <begin position="245"/>
        <end position="263"/>
    </location>
</feature>
<dbReference type="OrthoDB" id="5044126at2"/>
<organism evidence="3 4">
    <name type="scientific">Microbacterium bovistercoris</name>
    <dbReference type="NCBI Taxonomy" id="2293570"/>
    <lineage>
        <taxon>Bacteria</taxon>
        <taxon>Bacillati</taxon>
        <taxon>Actinomycetota</taxon>
        <taxon>Actinomycetes</taxon>
        <taxon>Micrococcales</taxon>
        <taxon>Microbacteriaceae</taxon>
        <taxon>Microbacterium</taxon>
    </lineage>
</organism>
<protein>
    <submittedName>
        <fullName evidence="3">Uncharacterized protein</fullName>
    </submittedName>
</protein>
<comment type="caution">
    <text evidence="3">The sequence shown here is derived from an EMBL/GenBank/DDBJ whole genome shotgun (WGS) entry which is preliminary data.</text>
</comment>
<name>A0A371NXI1_9MICO</name>
<dbReference type="RefSeq" id="WP_116241231.1">
    <property type="nucleotide sequence ID" value="NZ_QUAB01000028.1"/>
</dbReference>
<dbReference type="AlphaFoldDB" id="A0A371NXI1"/>